<keyword evidence="2 5" id="KW-0812">Transmembrane</keyword>
<keyword evidence="3 5" id="KW-1133">Transmembrane helix</keyword>
<evidence type="ECO:0000256" key="5">
    <source>
        <dbReference type="SAM" id="Phobius"/>
    </source>
</evidence>
<name>A0A1R3WLJ7_9RHOB</name>
<dbReference type="AlphaFoldDB" id="A0A1R3WLJ7"/>
<accession>A0A1R3WLJ7</accession>
<keyword evidence="4 5" id="KW-0472">Membrane</keyword>
<dbReference type="GO" id="GO:0006457">
    <property type="term" value="P:protein folding"/>
    <property type="evidence" value="ECO:0007669"/>
    <property type="project" value="InterPro"/>
</dbReference>
<sequence>MTRNLMILLSAGGSAALLAGAFLFQALGYPPCAMCLWQRWPHAAAILIGLLALRFPGRVLPLLGAIAAATTAAIGVFHTGVERDWWEGPSSCTGGSSLEGLTGADLLTVTGPRVVMCDQVSWELFSLSMASWNAIFSIGLVIGWIIAVRLSGASTAAGSSRSA</sequence>
<proteinExistence type="predicted"/>
<evidence type="ECO:0000256" key="4">
    <source>
        <dbReference type="ARBA" id="ARBA00023136"/>
    </source>
</evidence>
<dbReference type="InterPro" id="IPR024199">
    <property type="entry name" value="Uncharacterised_DsbB"/>
</dbReference>
<organism evidence="6 7">
    <name type="scientific">Yoonia rosea</name>
    <dbReference type="NCBI Taxonomy" id="287098"/>
    <lineage>
        <taxon>Bacteria</taxon>
        <taxon>Pseudomonadati</taxon>
        <taxon>Pseudomonadota</taxon>
        <taxon>Alphaproteobacteria</taxon>
        <taxon>Rhodobacterales</taxon>
        <taxon>Paracoccaceae</taxon>
        <taxon>Yoonia</taxon>
    </lineage>
</organism>
<dbReference type="Gene3D" id="1.20.1550.10">
    <property type="entry name" value="DsbB-like"/>
    <property type="match status" value="1"/>
</dbReference>
<dbReference type="Pfam" id="PF02600">
    <property type="entry name" value="DsbB"/>
    <property type="match status" value="1"/>
</dbReference>
<dbReference type="GO" id="GO:0016020">
    <property type="term" value="C:membrane"/>
    <property type="evidence" value="ECO:0007669"/>
    <property type="project" value="UniProtKB-SubCell"/>
</dbReference>
<gene>
    <name evidence="6" type="ORF">SAMN05421665_0752</name>
</gene>
<dbReference type="STRING" id="287098.SAMN05421665_0752"/>
<dbReference type="GO" id="GO:0015035">
    <property type="term" value="F:protein-disulfide reductase activity"/>
    <property type="evidence" value="ECO:0007669"/>
    <property type="project" value="InterPro"/>
</dbReference>
<keyword evidence="7" id="KW-1185">Reference proteome</keyword>
<evidence type="ECO:0000256" key="2">
    <source>
        <dbReference type="ARBA" id="ARBA00022692"/>
    </source>
</evidence>
<feature type="transmembrane region" description="Helical" evidence="5">
    <location>
        <begin position="38"/>
        <end position="55"/>
    </location>
</feature>
<evidence type="ECO:0000256" key="1">
    <source>
        <dbReference type="ARBA" id="ARBA00004141"/>
    </source>
</evidence>
<dbReference type="Proteomes" id="UP000186997">
    <property type="component" value="Unassembled WGS sequence"/>
</dbReference>
<dbReference type="SUPFAM" id="SSF158442">
    <property type="entry name" value="DsbB-like"/>
    <property type="match status" value="1"/>
</dbReference>
<reference evidence="7" key="1">
    <citation type="submission" date="2017-01" db="EMBL/GenBank/DDBJ databases">
        <authorList>
            <person name="Varghese N."/>
            <person name="Submissions S."/>
        </authorList>
    </citation>
    <scope>NUCLEOTIDE SEQUENCE [LARGE SCALE GENOMIC DNA]</scope>
    <source>
        <strain evidence="7">DSM 29591</strain>
    </source>
</reference>
<dbReference type="InterPro" id="IPR003752">
    <property type="entry name" value="DiS_bond_form_DsbB/BdbC"/>
</dbReference>
<evidence type="ECO:0000313" key="6">
    <source>
        <dbReference type="EMBL" id="SIT78316.1"/>
    </source>
</evidence>
<feature type="transmembrane region" description="Helical" evidence="5">
    <location>
        <begin position="130"/>
        <end position="151"/>
    </location>
</feature>
<dbReference type="OrthoDB" id="9808637at2"/>
<evidence type="ECO:0000313" key="7">
    <source>
        <dbReference type="Proteomes" id="UP000186997"/>
    </source>
</evidence>
<comment type="subcellular location">
    <subcellularLocation>
        <location evidence="1">Membrane</location>
        <topology evidence="1">Multi-pass membrane protein</topology>
    </subcellularLocation>
</comment>
<dbReference type="PIRSF" id="PIRSF033913">
    <property type="entry name" value="S-S_format_DsbB"/>
    <property type="match status" value="1"/>
</dbReference>
<feature type="transmembrane region" description="Helical" evidence="5">
    <location>
        <begin position="62"/>
        <end position="81"/>
    </location>
</feature>
<dbReference type="EMBL" id="FTPR01000001">
    <property type="protein sequence ID" value="SIT78316.1"/>
    <property type="molecule type" value="Genomic_DNA"/>
</dbReference>
<protein>
    <submittedName>
        <fullName evidence="6">Disulfide bond formation protein DsbB</fullName>
    </submittedName>
</protein>
<dbReference type="RefSeq" id="WP_076658419.1">
    <property type="nucleotide sequence ID" value="NZ_FTPR01000001.1"/>
</dbReference>
<evidence type="ECO:0000256" key="3">
    <source>
        <dbReference type="ARBA" id="ARBA00022989"/>
    </source>
</evidence>
<dbReference type="InterPro" id="IPR023380">
    <property type="entry name" value="DsbB-like_sf"/>
</dbReference>